<dbReference type="GO" id="GO:0005681">
    <property type="term" value="C:spliceosomal complex"/>
    <property type="evidence" value="ECO:0007669"/>
    <property type="project" value="UniProtKB-KW"/>
</dbReference>
<feature type="domain" description="RRM" evidence="5">
    <location>
        <begin position="4"/>
        <end position="52"/>
    </location>
</feature>
<keyword evidence="4" id="KW-0694">RNA-binding</keyword>
<dbReference type="InterPro" id="IPR035979">
    <property type="entry name" value="RBD_domain_sf"/>
</dbReference>
<keyword evidence="2" id="KW-0747">Spliceosome</keyword>
<keyword evidence="1" id="KW-0507">mRNA processing</keyword>
<evidence type="ECO:0000256" key="1">
    <source>
        <dbReference type="ARBA" id="ARBA00022664"/>
    </source>
</evidence>
<dbReference type="SUPFAM" id="SSF54928">
    <property type="entry name" value="RNA-binding domain, RBD"/>
    <property type="match status" value="1"/>
</dbReference>
<dbReference type="InterPro" id="IPR000504">
    <property type="entry name" value="RRM_dom"/>
</dbReference>
<keyword evidence="3" id="KW-0508">mRNA splicing</keyword>
<reference evidence="7" key="1">
    <citation type="journal article" date="2014" name="Nat. Genet.">
        <title>A reference genome for common bean and genome-wide analysis of dual domestications.</title>
        <authorList>
            <person name="Schmutz J."/>
            <person name="McClean P.E."/>
            <person name="Mamidi S."/>
            <person name="Wu G.A."/>
            <person name="Cannon S.B."/>
            <person name="Grimwood J."/>
            <person name="Jenkins J."/>
            <person name="Shu S."/>
            <person name="Song Q."/>
            <person name="Chavarro C."/>
            <person name="Torres-Torres M."/>
            <person name="Geffroy V."/>
            <person name="Moghaddam S.M."/>
            <person name="Gao D."/>
            <person name="Abernathy B."/>
            <person name="Barry K."/>
            <person name="Blair M."/>
            <person name="Brick M.A."/>
            <person name="Chovatia M."/>
            <person name="Gepts P."/>
            <person name="Goodstein D.M."/>
            <person name="Gonzales M."/>
            <person name="Hellsten U."/>
            <person name="Hyten D.L."/>
            <person name="Jia G."/>
            <person name="Kelly J.D."/>
            <person name="Kudrna D."/>
            <person name="Lee R."/>
            <person name="Richard M.M."/>
            <person name="Miklas P.N."/>
            <person name="Osorno J.M."/>
            <person name="Rodrigues J."/>
            <person name="Thareau V."/>
            <person name="Urrea C.A."/>
            <person name="Wang M."/>
            <person name="Yu Y."/>
            <person name="Zhang M."/>
            <person name="Wing R.A."/>
            <person name="Cregan P.B."/>
            <person name="Rokhsar D.S."/>
            <person name="Jackson S.A."/>
        </authorList>
    </citation>
    <scope>NUCLEOTIDE SEQUENCE [LARGE SCALE GENOMIC DNA]</scope>
    <source>
        <strain evidence="7">cv. G19833</strain>
    </source>
</reference>
<dbReference type="InterPro" id="IPR050907">
    <property type="entry name" value="SRSF"/>
</dbReference>
<protein>
    <recommendedName>
        <fullName evidence="5">RRM domain-containing protein</fullName>
    </recommendedName>
</protein>
<dbReference type="Gramene" id="ESW30071">
    <property type="protein sequence ID" value="ESW30071"/>
    <property type="gene ID" value="PHAVU_002G122100g"/>
</dbReference>
<dbReference type="GO" id="GO:0006397">
    <property type="term" value="P:mRNA processing"/>
    <property type="evidence" value="ECO:0007669"/>
    <property type="project" value="UniProtKB-KW"/>
</dbReference>
<dbReference type="PANTHER" id="PTHR23147">
    <property type="entry name" value="SERINE/ARGININE RICH SPLICING FACTOR"/>
    <property type="match status" value="1"/>
</dbReference>
<accession>V7CMD5</accession>
<organism evidence="6 7">
    <name type="scientific">Phaseolus vulgaris</name>
    <name type="common">Kidney bean</name>
    <name type="synonym">French bean</name>
    <dbReference type="NCBI Taxonomy" id="3885"/>
    <lineage>
        <taxon>Eukaryota</taxon>
        <taxon>Viridiplantae</taxon>
        <taxon>Streptophyta</taxon>
        <taxon>Embryophyta</taxon>
        <taxon>Tracheophyta</taxon>
        <taxon>Spermatophyta</taxon>
        <taxon>Magnoliopsida</taxon>
        <taxon>eudicotyledons</taxon>
        <taxon>Gunneridae</taxon>
        <taxon>Pentapetalae</taxon>
        <taxon>rosids</taxon>
        <taxon>fabids</taxon>
        <taxon>Fabales</taxon>
        <taxon>Fabaceae</taxon>
        <taxon>Papilionoideae</taxon>
        <taxon>50 kb inversion clade</taxon>
        <taxon>NPAAA clade</taxon>
        <taxon>indigoferoid/millettioid clade</taxon>
        <taxon>Phaseoleae</taxon>
        <taxon>Phaseolus</taxon>
    </lineage>
</organism>
<evidence type="ECO:0000256" key="4">
    <source>
        <dbReference type="PROSITE-ProRule" id="PRU00176"/>
    </source>
</evidence>
<sequence>MADTSYFFTNFSNDVFDRDLWKFFQRWGRVLDVFISRKLNKRNLRFGFVRFQGVVDEVDMERKLDSIWIGMWKLQANLIRFCNGEVSKNERFSKKGPIKTRNAWRPKANHRSFAQVVTGEISGNPHLDSDVVQLDVNIESTSWLENCFVGRLLEFFDLQSVQKSFILGGFSVVRLRYMGE</sequence>
<gene>
    <name evidence="6" type="ORF">PHAVU_002G122100g</name>
</gene>
<keyword evidence="7" id="KW-1185">Reference proteome</keyword>
<evidence type="ECO:0000256" key="2">
    <source>
        <dbReference type="ARBA" id="ARBA00022728"/>
    </source>
</evidence>
<name>V7CMD5_PHAVU</name>
<dbReference type="GO" id="GO:0008380">
    <property type="term" value="P:RNA splicing"/>
    <property type="evidence" value="ECO:0007669"/>
    <property type="project" value="UniProtKB-KW"/>
</dbReference>
<evidence type="ECO:0000313" key="6">
    <source>
        <dbReference type="EMBL" id="ESW30071.1"/>
    </source>
</evidence>
<evidence type="ECO:0000313" key="7">
    <source>
        <dbReference type="Proteomes" id="UP000000226"/>
    </source>
</evidence>
<proteinExistence type="predicted"/>
<dbReference type="Proteomes" id="UP000000226">
    <property type="component" value="Chromosome 2"/>
</dbReference>
<evidence type="ECO:0000256" key="3">
    <source>
        <dbReference type="ARBA" id="ARBA00023187"/>
    </source>
</evidence>
<dbReference type="Gene3D" id="3.30.70.330">
    <property type="match status" value="1"/>
</dbReference>
<evidence type="ECO:0000259" key="5">
    <source>
        <dbReference type="PROSITE" id="PS50102"/>
    </source>
</evidence>
<dbReference type="InterPro" id="IPR012677">
    <property type="entry name" value="Nucleotide-bd_a/b_plait_sf"/>
</dbReference>
<dbReference type="AlphaFoldDB" id="V7CMD5"/>
<dbReference type="GO" id="GO:0003723">
    <property type="term" value="F:RNA binding"/>
    <property type="evidence" value="ECO:0007669"/>
    <property type="project" value="UniProtKB-UniRule"/>
</dbReference>
<dbReference type="Pfam" id="PF00076">
    <property type="entry name" value="RRM_1"/>
    <property type="match status" value="1"/>
</dbReference>
<dbReference type="EMBL" id="CM002289">
    <property type="protein sequence ID" value="ESW30071.1"/>
    <property type="molecule type" value="Genomic_DNA"/>
</dbReference>
<dbReference type="SMR" id="V7CMD5"/>
<dbReference type="PROSITE" id="PS50102">
    <property type="entry name" value="RRM"/>
    <property type="match status" value="1"/>
</dbReference>
<dbReference type="OrthoDB" id="1750209at2759"/>